<name>A0A1T5B9E2_9BACT</name>
<dbReference type="GO" id="GO:0006506">
    <property type="term" value="P:GPI anchor biosynthetic process"/>
    <property type="evidence" value="ECO:0007669"/>
    <property type="project" value="TreeGrafter"/>
</dbReference>
<keyword evidence="3" id="KW-0255">Endonuclease</keyword>
<gene>
    <name evidence="3" type="ORF">SAMN05660349_01176</name>
</gene>
<keyword evidence="4" id="KW-1185">Reference proteome</keyword>
<dbReference type="InterPro" id="IPR036691">
    <property type="entry name" value="Endo/exonu/phosph_ase_sf"/>
</dbReference>
<keyword evidence="1" id="KW-0732">Signal</keyword>
<dbReference type="GO" id="GO:0004527">
    <property type="term" value="F:exonuclease activity"/>
    <property type="evidence" value="ECO:0007669"/>
    <property type="project" value="UniProtKB-KW"/>
</dbReference>
<keyword evidence="3" id="KW-0269">Exonuclease</keyword>
<proteinExistence type="predicted"/>
<keyword evidence="3" id="KW-0540">Nuclease</keyword>
<protein>
    <submittedName>
        <fullName evidence="3">Metal-dependent hydrolase, endonuclease/exonuclease/phosphatase family</fullName>
    </submittedName>
</protein>
<dbReference type="InterPro" id="IPR005135">
    <property type="entry name" value="Endo/exonuclease/phosphatase"/>
</dbReference>
<dbReference type="GO" id="GO:0016020">
    <property type="term" value="C:membrane"/>
    <property type="evidence" value="ECO:0007669"/>
    <property type="project" value="GOC"/>
</dbReference>
<sequence length="254" mass="28911">MKKLYLLPVLILFLSLYGCSKDDEIICQKRVMTYNVHNCLGTDEVFDYKRIADIINQANPDLVALQELDSVTTRNNGIYSLAELAKFTGMHAVYCASIDYKGGKYGIGILSKEQPLSYHKTTIPGNSEKRSMLVVEYKDLYFCSTHWSLADSERMASVYVIQKNLSDKNKPVIIGGDFNASPYSAEMLAFKKYFNCLNEENKYTFPSENPKKTIDYLFAYNKTDYTFIKSGTTVMDEKIASDHCPLYVDVTILK</sequence>
<dbReference type="Proteomes" id="UP000190852">
    <property type="component" value="Unassembled WGS sequence"/>
</dbReference>
<reference evidence="4" key="1">
    <citation type="submission" date="2017-02" db="EMBL/GenBank/DDBJ databases">
        <authorList>
            <person name="Varghese N."/>
            <person name="Submissions S."/>
        </authorList>
    </citation>
    <scope>NUCLEOTIDE SEQUENCE [LARGE SCALE GENOMIC DNA]</scope>
    <source>
        <strain evidence="4">DSM 24967</strain>
    </source>
</reference>
<evidence type="ECO:0000313" key="4">
    <source>
        <dbReference type="Proteomes" id="UP000190852"/>
    </source>
</evidence>
<feature type="domain" description="Endonuclease/exonuclease/phosphatase" evidence="2">
    <location>
        <begin position="32"/>
        <end position="243"/>
    </location>
</feature>
<dbReference type="PANTHER" id="PTHR14859:SF15">
    <property type="entry name" value="ENDONUCLEASE_EXONUCLEASE_PHOSPHATASE DOMAIN-CONTAINING PROTEIN"/>
    <property type="match status" value="1"/>
</dbReference>
<dbReference type="SUPFAM" id="SSF56219">
    <property type="entry name" value="DNase I-like"/>
    <property type="match status" value="1"/>
</dbReference>
<dbReference type="Pfam" id="PF03372">
    <property type="entry name" value="Exo_endo_phos"/>
    <property type="match status" value="1"/>
</dbReference>
<dbReference type="RefSeq" id="WP_079682805.1">
    <property type="nucleotide sequence ID" value="NZ_FUYQ01000006.1"/>
</dbReference>
<dbReference type="AlphaFoldDB" id="A0A1T5B9E2"/>
<dbReference type="PROSITE" id="PS51257">
    <property type="entry name" value="PROKAR_LIPOPROTEIN"/>
    <property type="match status" value="1"/>
</dbReference>
<dbReference type="InterPro" id="IPR051916">
    <property type="entry name" value="GPI-anchor_lipid_remodeler"/>
</dbReference>
<evidence type="ECO:0000259" key="2">
    <source>
        <dbReference type="Pfam" id="PF03372"/>
    </source>
</evidence>
<organism evidence="3 4">
    <name type="scientific">Parabacteroides chartae</name>
    <dbReference type="NCBI Taxonomy" id="1037355"/>
    <lineage>
        <taxon>Bacteria</taxon>
        <taxon>Pseudomonadati</taxon>
        <taxon>Bacteroidota</taxon>
        <taxon>Bacteroidia</taxon>
        <taxon>Bacteroidales</taxon>
        <taxon>Tannerellaceae</taxon>
        <taxon>Parabacteroides</taxon>
    </lineage>
</organism>
<feature type="chain" id="PRO_5012211088" evidence="1">
    <location>
        <begin position="21"/>
        <end position="254"/>
    </location>
</feature>
<accession>A0A1T5B9E2</accession>
<dbReference type="EMBL" id="FUYQ01000006">
    <property type="protein sequence ID" value="SKB43775.1"/>
    <property type="molecule type" value="Genomic_DNA"/>
</dbReference>
<evidence type="ECO:0000313" key="3">
    <source>
        <dbReference type="EMBL" id="SKB43775.1"/>
    </source>
</evidence>
<evidence type="ECO:0000256" key="1">
    <source>
        <dbReference type="SAM" id="SignalP"/>
    </source>
</evidence>
<keyword evidence="3" id="KW-0378">Hydrolase</keyword>
<dbReference type="Gene3D" id="3.60.10.10">
    <property type="entry name" value="Endonuclease/exonuclease/phosphatase"/>
    <property type="match status" value="1"/>
</dbReference>
<feature type="signal peptide" evidence="1">
    <location>
        <begin position="1"/>
        <end position="20"/>
    </location>
</feature>
<dbReference type="GO" id="GO:0004519">
    <property type="term" value="F:endonuclease activity"/>
    <property type="evidence" value="ECO:0007669"/>
    <property type="project" value="UniProtKB-KW"/>
</dbReference>
<dbReference type="PANTHER" id="PTHR14859">
    <property type="entry name" value="CALCOFLUOR WHITE HYPERSENSITIVE PROTEIN PRECURSOR"/>
    <property type="match status" value="1"/>
</dbReference>